<protein>
    <submittedName>
        <fullName evidence="1">Uncharacterized protein</fullName>
    </submittedName>
</protein>
<proteinExistence type="predicted"/>
<dbReference type="InterPro" id="IPR043749">
    <property type="entry name" value="DUF5694"/>
</dbReference>
<accession>A0A0S2DQB9</accession>
<evidence type="ECO:0000313" key="1">
    <source>
        <dbReference type="EMBL" id="ALN60677.1"/>
    </source>
</evidence>
<gene>
    <name evidence="1" type="ORF">GLE_5336</name>
</gene>
<dbReference type="EMBL" id="CP013140">
    <property type="protein sequence ID" value="ALN60677.1"/>
    <property type="molecule type" value="Genomic_DNA"/>
</dbReference>
<dbReference type="Proteomes" id="UP000061569">
    <property type="component" value="Chromosome"/>
</dbReference>
<dbReference type="PATRIC" id="fig|69.6.peg.5253"/>
<dbReference type="AlphaFoldDB" id="A0A0S2DQB9"/>
<sequence>MFGLYLAAQAAPALAQVDLDALSRGGVGPRTQVAVLATTHLSSLPEDYDLKALDPVLERLAAFKPDVIAIEAVSGEGCDHLTRYRELFDGAAESYCADTEPARKATGLDVHAAVVEARKRYADWPARPTPAQRRSLASVLLAANDRASALAQWLQLPAAERRAGDGLDPALAAQLQRLETHGRNENYRIGAVLAARLGLQRVHSVDDHSADRITGDAGKGYEAAIKAVWAGYDNPYTAREKALIDRGDLIGLYRLMNTPQAQQAAIAADFGAALREASPERYGRQYVAWWETRNLRMAANLREAFGNHPGARVLDIVGASHKAYLDAYLRQMHDVDVVDVGALLAPGTR</sequence>
<evidence type="ECO:0000313" key="2">
    <source>
        <dbReference type="Proteomes" id="UP000061569"/>
    </source>
</evidence>
<organism evidence="1 2">
    <name type="scientific">Lysobacter enzymogenes</name>
    <dbReference type="NCBI Taxonomy" id="69"/>
    <lineage>
        <taxon>Bacteria</taxon>
        <taxon>Pseudomonadati</taxon>
        <taxon>Pseudomonadota</taxon>
        <taxon>Gammaproteobacteria</taxon>
        <taxon>Lysobacterales</taxon>
        <taxon>Lysobacteraceae</taxon>
        <taxon>Lysobacter</taxon>
    </lineage>
</organism>
<dbReference type="Pfam" id="PF18950">
    <property type="entry name" value="DUF5694"/>
    <property type="match status" value="1"/>
</dbReference>
<dbReference type="STRING" id="69.GLE_5336"/>
<name>A0A0S2DQB9_LYSEN</name>
<reference evidence="1 2" key="1">
    <citation type="submission" date="2015-11" db="EMBL/GenBank/DDBJ databases">
        <title>Genome sequences of Lysobacter enzymogenes strain C3 and Lysobacter antibioticus ATCC 29479.</title>
        <authorList>
            <person name="Kobayashi D.Y."/>
        </authorList>
    </citation>
    <scope>NUCLEOTIDE SEQUENCE [LARGE SCALE GENOMIC DNA]</scope>
    <source>
        <strain evidence="1 2">C3</strain>
    </source>
</reference>
<dbReference type="KEGG" id="lez:GLE_5336"/>